<dbReference type="SUPFAM" id="SSF55424">
    <property type="entry name" value="FAD/NAD-linked reductases, dimerisation (C-terminal) domain"/>
    <property type="match status" value="1"/>
</dbReference>
<dbReference type="InterPro" id="IPR004099">
    <property type="entry name" value="Pyr_nucl-diS_OxRdtase_dimer"/>
</dbReference>
<dbReference type="InterPro" id="IPR036188">
    <property type="entry name" value="FAD/NAD-bd_sf"/>
</dbReference>
<organism evidence="9 10">
    <name type="scientific">Paractinoplanes hotanensis</name>
    <dbReference type="NCBI Taxonomy" id="2906497"/>
    <lineage>
        <taxon>Bacteria</taxon>
        <taxon>Bacillati</taxon>
        <taxon>Actinomycetota</taxon>
        <taxon>Actinomycetes</taxon>
        <taxon>Micromonosporales</taxon>
        <taxon>Micromonosporaceae</taxon>
        <taxon>Paractinoplanes</taxon>
    </lineage>
</organism>
<keyword evidence="5" id="KW-0560">Oxidoreductase</keyword>
<evidence type="ECO:0000256" key="2">
    <source>
        <dbReference type="ARBA" id="ARBA00009130"/>
    </source>
</evidence>
<dbReference type="InterPro" id="IPR016156">
    <property type="entry name" value="FAD/NAD-linked_Rdtase_dimer_sf"/>
</dbReference>
<evidence type="ECO:0000256" key="5">
    <source>
        <dbReference type="ARBA" id="ARBA00023002"/>
    </source>
</evidence>
<proteinExistence type="inferred from homology"/>
<dbReference type="RefSeq" id="WP_251802776.1">
    <property type="nucleotide sequence ID" value="NZ_JAMQOL010000054.1"/>
</dbReference>
<evidence type="ECO:0000313" key="9">
    <source>
        <dbReference type="EMBL" id="MCM4083060.1"/>
    </source>
</evidence>
<dbReference type="Pfam" id="PF02852">
    <property type="entry name" value="Pyr_redox_dim"/>
    <property type="match status" value="1"/>
</dbReference>
<dbReference type="PANTHER" id="PTHR43429:SF1">
    <property type="entry name" value="NAD(P)H SULFUR OXIDOREDUCTASE (COA-DEPENDENT)"/>
    <property type="match status" value="1"/>
</dbReference>
<comment type="cofactor">
    <cofactor evidence="1">
        <name>FAD</name>
        <dbReference type="ChEBI" id="CHEBI:57692"/>
    </cofactor>
</comment>
<accession>A0ABT0YBC9</accession>
<keyword evidence="4" id="KW-0274">FAD</keyword>
<dbReference type="InterPro" id="IPR023753">
    <property type="entry name" value="FAD/NAD-binding_dom"/>
</dbReference>
<dbReference type="PRINTS" id="PR00411">
    <property type="entry name" value="PNDRDTASEI"/>
</dbReference>
<evidence type="ECO:0000256" key="1">
    <source>
        <dbReference type="ARBA" id="ARBA00001974"/>
    </source>
</evidence>
<dbReference type="SUPFAM" id="SSF51905">
    <property type="entry name" value="FAD/NAD(P)-binding domain"/>
    <property type="match status" value="2"/>
</dbReference>
<evidence type="ECO:0000256" key="6">
    <source>
        <dbReference type="ARBA" id="ARBA00023284"/>
    </source>
</evidence>
<evidence type="ECO:0000259" key="7">
    <source>
        <dbReference type="Pfam" id="PF02852"/>
    </source>
</evidence>
<reference evidence="9 10" key="1">
    <citation type="submission" date="2022-06" db="EMBL/GenBank/DDBJ databases">
        <title>Actinoplanes abujensis sp. nov., isolated from Nigerian arid soil.</title>
        <authorList>
            <person name="Ding P."/>
        </authorList>
    </citation>
    <scope>NUCLEOTIDE SEQUENCE [LARGE SCALE GENOMIC DNA]</scope>
    <source>
        <strain evidence="10">TRM88002</strain>
    </source>
</reference>
<keyword evidence="3" id="KW-0285">Flavoprotein</keyword>
<evidence type="ECO:0000313" key="10">
    <source>
        <dbReference type="Proteomes" id="UP001523216"/>
    </source>
</evidence>
<keyword evidence="10" id="KW-1185">Reference proteome</keyword>
<sequence length="448" mass="47467">MRLLVIGGSDAGISAGLAAREQDPATEVTLLVADTYPNFSICGIPYHVSGDVPDWRQLAHRTTADLEAAGLNLRLNHRVTAIDPQAHTITAATTTFEYDKLVIGTGAVPTIPPINGLDELGWTDGVHVLHSMGDMFDVQNSLQQRQARTAVIVGAGYIGLEMAEALATRGLQVTVLEQLDQVMPTIDAELATHLEQHLGERGVTVCHSTKVHTVRTGPAGLVVETEAGEHSADIVLIVTGVRPDTALAAAAGVNLGLRGAIAVDRQMRTNVPDVYAAGDCVHTYHRMLDQYVYLPLGSTAHKQGRVAGLNAVGGQASFAGSLGTQAVKVFDLVAAGTGLRDQTARQAGFDPVTVETLADDHKAYYPGSTPIRIRITADRVSGRLLGAQLLGHRGAEISKRVDIYATAISYGASVDDIAELDLSYTPPLASPWDPTQIAATAWRRTTTS</sequence>
<dbReference type="InterPro" id="IPR050260">
    <property type="entry name" value="FAD-bd_OxRdtase"/>
</dbReference>
<dbReference type="Gene3D" id="3.50.50.60">
    <property type="entry name" value="FAD/NAD(P)-binding domain"/>
    <property type="match status" value="2"/>
</dbReference>
<feature type="domain" description="FAD/NAD(P)-binding" evidence="8">
    <location>
        <begin position="2"/>
        <end position="304"/>
    </location>
</feature>
<evidence type="ECO:0000259" key="8">
    <source>
        <dbReference type="Pfam" id="PF07992"/>
    </source>
</evidence>
<dbReference type="PRINTS" id="PR00368">
    <property type="entry name" value="FADPNR"/>
</dbReference>
<protein>
    <submittedName>
        <fullName evidence="9">FAD-dependent oxidoreductase</fullName>
    </submittedName>
</protein>
<feature type="domain" description="Pyridine nucleotide-disulphide oxidoreductase dimerisation" evidence="7">
    <location>
        <begin position="325"/>
        <end position="429"/>
    </location>
</feature>
<comment type="caution">
    <text evidence="9">The sequence shown here is derived from an EMBL/GenBank/DDBJ whole genome shotgun (WGS) entry which is preliminary data.</text>
</comment>
<comment type="similarity">
    <text evidence="2">Belongs to the class-III pyridine nucleotide-disulfide oxidoreductase family.</text>
</comment>
<dbReference type="PANTHER" id="PTHR43429">
    <property type="entry name" value="PYRIDINE NUCLEOTIDE-DISULFIDE OXIDOREDUCTASE DOMAIN-CONTAINING"/>
    <property type="match status" value="1"/>
</dbReference>
<dbReference type="Proteomes" id="UP001523216">
    <property type="component" value="Unassembled WGS sequence"/>
</dbReference>
<dbReference type="EMBL" id="JAMQOL010000054">
    <property type="protein sequence ID" value="MCM4083060.1"/>
    <property type="molecule type" value="Genomic_DNA"/>
</dbReference>
<evidence type="ECO:0000256" key="3">
    <source>
        <dbReference type="ARBA" id="ARBA00022630"/>
    </source>
</evidence>
<evidence type="ECO:0000256" key="4">
    <source>
        <dbReference type="ARBA" id="ARBA00022827"/>
    </source>
</evidence>
<keyword evidence="6" id="KW-0676">Redox-active center</keyword>
<gene>
    <name evidence="9" type="ORF">LXN57_36435</name>
</gene>
<name>A0ABT0YBC9_9ACTN</name>
<dbReference type="Pfam" id="PF07992">
    <property type="entry name" value="Pyr_redox_2"/>
    <property type="match status" value="1"/>
</dbReference>